<dbReference type="Gene3D" id="1.10.1220.10">
    <property type="entry name" value="Met repressor-like"/>
    <property type="match status" value="1"/>
</dbReference>
<dbReference type="Proteomes" id="UP000323646">
    <property type="component" value="Unassembled WGS sequence"/>
</dbReference>
<evidence type="ECO:0000256" key="2">
    <source>
        <dbReference type="ARBA" id="ARBA00022649"/>
    </source>
</evidence>
<accession>A0A5D6VV63</accession>
<dbReference type="PANTHER" id="PTHR38781:SF1">
    <property type="entry name" value="ANTITOXIN DINJ-RELATED"/>
    <property type="match status" value="1"/>
</dbReference>
<keyword evidence="2" id="KW-1277">Toxin-antitoxin system</keyword>
<dbReference type="EMBL" id="VTOY01000026">
    <property type="protein sequence ID" value="TYZ19257.1"/>
    <property type="molecule type" value="Genomic_DNA"/>
</dbReference>
<dbReference type="NCBIfam" id="TIGR02384">
    <property type="entry name" value="RelB_DinJ"/>
    <property type="match status" value="1"/>
</dbReference>
<gene>
    <name evidence="3" type="ORF">FZ040_13545</name>
</gene>
<dbReference type="RefSeq" id="WP_149172499.1">
    <property type="nucleotide sequence ID" value="NZ_VTOY01000026.1"/>
</dbReference>
<evidence type="ECO:0000256" key="1">
    <source>
        <dbReference type="ARBA" id="ARBA00010562"/>
    </source>
</evidence>
<evidence type="ECO:0000313" key="3">
    <source>
        <dbReference type="EMBL" id="TYZ19257.1"/>
    </source>
</evidence>
<dbReference type="GO" id="GO:0006351">
    <property type="term" value="P:DNA-templated transcription"/>
    <property type="evidence" value="ECO:0007669"/>
    <property type="project" value="TreeGrafter"/>
</dbReference>
<dbReference type="InterPro" id="IPR007337">
    <property type="entry name" value="RelB/DinJ"/>
</dbReference>
<dbReference type="GO" id="GO:0006355">
    <property type="term" value="P:regulation of DNA-templated transcription"/>
    <property type="evidence" value="ECO:0007669"/>
    <property type="project" value="InterPro"/>
</dbReference>
<keyword evidence="4" id="KW-1185">Reference proteome</keyword>
<name>A0A5D6VV63_9FIRM</name>
<dbReference type="OrthoDB" id="9804867at2"/>
<proteinExistence type="inferred from homology"/>
<dbReference type="PANTHER" id="PTHR38781">
    <property type="entry name" value="ANTITOXIN DINJ-RELATED"/>
    <property type="match status" value="1"/>
</dbReference>
<organism evidence="3 4">
    <name type="scientific">Selenomonas ruminis</name>
    <dbReference type="NCBI Taxonomy" id="2593411"/>
    <lineage>
        <taxon>Bacteria</taxon>
        <taxon>Bacillati</taxon>
        <taxon>Bacillota</taxon>
        <taxon>Negativicutes</taxon>
        <taxon>Selenomonadales</taxon>
        <taxon>Selenomonadaceae</taxon>
        <taxon>Selenomonas</taxon>
    </lineage>
</organism>
<comment type="caution">
    <text evidence="3">The sequence shown here is derived from an EMBL/GenBank/DDBJ whole genome shotgun (WGS) entry which is preliminary data.</text>
</comment>
<evidence type="ECO:0000313" key="4">
    <source>
        <dbReference type="Proteomes" id="UP000323646"/>
    </source>
</evidence>
<sequence length="89" mass="10072">MAQAVSVNFKLDYDVKKSMELACADMGLSMSAAFTIFAKKVGRERRIPFEVSAAPDPFYADSNIRYLERKMEDYKAGKMKLAEHELIEG</sequence>
<dbReference type="AlphaFoldDB" id="A0A5D6VV63"/>
<protein>
    <submittedName>
        <fullName evidence="3">Type II toxin-antitoxin system RelB/DinJ family antitoxin</fullName>
    </submittedName>
</protein>
<reference evidence="3 4" key="1">
    <citation type="submission" date="2019-08" db="EMBL/GenBank/DDBJ databases">
        <title>Selenomonas sp. mPRGC5 and Selenomonas sp. mPRGC8 isolated from ruminal fluid of dairy goat (Capra hircus).</title>
        <authorList>
            <person name="Poothong S."/>
            <person name="Nuengjamnong C."/>
            <person name="Tanasupawat S."/>
        </authorList>
    </citation>
    <scope>NUCLEOTIDE SEQUENCE [LARGE SCALE GENOMIC DNA]</scope>
    <source>
        <strain evidence="4">mPRGC5</strain>
    </source>
</reference>
<dbReference type="Pfam" id="PF04221">
    <property type="entry name" value="RelB"/>
    <property type="match status" value="1"/>
</dbReference>
<comment type="similarity">
    <text evidence="1">Belongs to the RelB/DinJ antitoxin family.</text>
</comment>
<dbReference type="InterPro" id="IPR013321">
    <property type="entry name" value="Arc_rbn_hlx_hlx"/>
</dbReference>